<sequence length="95" mass="10511">MRSRKSWIHGKGKAECITLYCGRGIQYQMPRGYWIRMYMLPSCLGGTIANILTSQGLSGELSRMGLLTLFCFYSRGTPGRGSHMSSPARPICTGT</sequence>
<dbReference type="Proteomes" id="UP001474421">
    <property type="component" value="Unassembled WGS sequence"/>
</dbReference>
<keyword evidence="2" id="KW-1185">Reference proteome</keyword>
<name>A0AAW1B135_CROAD</name>
<reference evidence="1 2" key="1">
    <citation type="journal article" date="2024" name="Proc. Natl. Acad. Sci. U.S.A.">
        <title>The genetic regulatory architecture and epigenomic basis for age-related changes in rattlesnake venom.</title>
        <authorList>
            <person name="Hogan M.P."/>
            <person name="Holding M.L."/>
            <person name="Nystrom G.S."/>
            <person name="Colston T.J."/>
            <person name="Bartlett D.A."/>
            <person name="Mason A.J."/>
            <person name="Ellsworth S.A."/>
            <person name="Rautsaw R.M."/>
            <person name="Lawrence K.C."/>
            <person name="Strickland J.L."/>
            <person name="He B."/>
            <person name="Fraser P."/>
            <person name="Margres M.J."/>
            <person name="Gilbert D.M."/>
            <person name="Gibbs H.L."/>
            <person name="Parkinson C.L."/>
            <person name="Rokyta D.R."/>
        </authorList>
    </citation>
    <scope>NUCLEOTIDE SEQUENCE [LARGE SCALE GENOMIC DNA]</scope>
    <source>
        <strain evidence="1">DRR0105</strain>
    </source>
</reference>
<evidence type="ECO:0000313" key="1">
    <source>
        <dbReference type="EMBL" id="KAK9395762.1"/>
    </source>
</evidence>
<organism evidence="1 2">
    <name type="scientific">Crotalus adamanteus</name>
    <name type="common">Eastern diamondback rattlesnake</name>
    <dbReference type="NCBI Taxonomy" id="8729"/>
    <lineage>
        <taxon>Eukaryota</taxon>
        <taxon>Metazoa</taxon>
        <taxon>Chordata</taxon>
        <taxon>Craniata</taxon>
        <taxon>Vertebrata</taxon>
        <taxon>Euteleostomi</taxon>
        <taxon>Lepidosauria</taxon>
        <taxon>Squamata</taxon>
        <taxon>Bifurcata</taxon>
        <taxon>Unidentata</taxon>
        <taxon>Episquamata</taxon>
        <taxon>Toxicofera</taxon>
        <taxon>Serpentes</taxon>
        <taxon>Colubroidea</taxon>
        <taxon>Viperidae</taxon>
        <taxon>Crotalinae</taxon>
        <taxon>Crotalus</taxon>
    </lineage>
</organism>
<comment type="caution">
    <text evidence="1">The sequence shown here is derived from an EMBL/GenBank/DDBJ whole genome shotgun (WGS) entry which is preliminary data.</text>
</comment>
<dbReference type="AlphaFoldDB" id="A0AAW1B135"/>
<accession>A0AAW1B135</accession>
<gene>
    <name evidence="1" type="ORF">NXF25_019123</name>
</gene>
<evidence type="ECO:0000313" key="2">
    <source>
        <dbReference type="Proteomes" id="UP001474421"/>
    </source>
</evidence>
<dbReference type="EMBL" id="JAOTOJ010000009">
    <property type="protein sequence ID" value="KAK9395762.1"/>
    <property type="molecule type" value="Genomic_DNA"/>
</dbReference>
<proteinExistence type="predicted"/>
<protein>
    <submittedName>
        <fullName evidence="1">Uncharacterized protein</fullName>
    </submittedName>
</protein>